<protein>
    <recommendedName>
        <fullName evidence="2">Putative Flp pilus-assembly TadG-like N-terminal domain-containing protein</fullName>
    </recommendedName>
</protein>
<feature type="transmembrane region" description="Helical" evidence="1">
    <location>
        <begin position="12"/>
        <end position="37"/>
    </location>
</feature>
<keyword evidence="4" id="KW-1185">Reference proteome</keyword>
<evidence type="ECO:0000259" key="2">
    <source>
        <dbReference type="Pfam" id="PF13400"/>
    </source>
</evidence>
<evidence type="ECO:0000313" key="3">
    <source>
        <dbReference type="EMBL" id="MDR7364078.1"/>
    </source>
</evidence>
<proteinExistence type="predicted"/>
<comment type="caution">
    <text evidence="3">The sequence shown here is derived from an EMBL/GenBank/DDBJ whole genome shotgun (WGS) entry which is preliminary data.</text>
</comment>
<dbReference type="InterPro" id="IPR028087">
    <property type="entry name" value="Tad_N"/>
</dbReference>
<sequence>MRPGRDERGQTALLIVGFFLVAVLLVVVVVDASAAYLRRQELDALADGAALAAADGLQGAQVYEQGLGERAAIDQGLARALVADYLDRLGARRDHPGLVPEVTVRADSVDVVVRAPLELPLVPPGWTSGSRVTGRASAFVAVSD</sequence>
<gene>
    <name evidence="3" type="ORF">J2S63_003631</name>
</gene>
<dbReference type="RefSeq" id="WP_310305265.1">
    <property type="nucleotide sequence ID" value="NZ_BAAAPS010000005.1"/>
</dbReference>
<keyword evidence="1" id="KW-0472">Membrane</keyword>
<dbReference type="Pfam" id="PF13400">
    <property type="entry name" value="Tad"/>
    <property type="match status" value="1"/>
</dbReference>
<keyword evidence="1" id="KW-1133">Transmembrane helix</keyword>
<keyword evidence="1" id="KW-0812">Transmembrane</keyword>
<reference evidence="3 4" key="1">
    <citation type="submission" date="2023-07" db="EMBL/GenBank/DDBJ databases">
        <title>Sequencing the genomes of 1000 actinobacteria strains.</title>
        <authorList>
            <person name="Klenk H.-P."/>
        </authorList>
    </citation>
    <scope>NUCLEOTIDE SEQUENCE [LARGE SCALE GENOMIC DNA]</scope>
    <source>
        <strain evidence="3 4">DSM 19426</strain>
    </source>
</reference>
<feature type="domain" description="Putative Flp pilus-assembly TadG-like N-terminal" evidence="2">
    <location>
        <begin position="9"/>
        <end position="55"/>
    </location>
</feature>
<accession>A0ABU2C098</accession>
<dbReference type="EMBL" id="JAVDYG010000001">
    <property type="protein sequence ID" value="MDR7364078.1"/>
    <property type="molecule type" value="Genomic_DNA"/>
</dbReference>
<name>A0ABU2C098_9ACTN</name>
<organism evidence="3 4">
    <name type="scientific">Nocardioides marmoribigeumensis</name>
    <dbReference type="NCBI Taxonomy" id="433649"/>
    <lineage>
        <taxon>Bacteria</taxon>
        <taxon>Bacillati</taxon>
        <taxon>Actinomycetota</taxon>
        <taxon>Actinomycetes</taxon>
        <taxon>Propionibacteriales</taxon>
        <taxon>Nocardioidaceae</taxon>
        <taxon>Nocardioides</taxon>
    </lineage>
</organism>
<evidence type="ECO:0000256" key="1">
    <source>
        <dbReference type="SAM" id="Phobius"/>
    </source>
</evidence>
<evidence type="ECO:0000313" key="4">
    <source>
        <dbReference type="Proteomes" id="UP001183648"/>
    </source>
</evidence>
<dbReference type="Proteomes" id="UP001183648">
    <property type="component" value="Unassembled WGS sequence"/>
</dbReference>